<keyword evidence="11" id="KW-1015">Disulfide bond</keyword>
<protein>
    <recommendedName>
        <fullName evidence="3">High-affinity zinc uptake system protein ZnuA</fullName>
    </recommendedName>
</protein>
<keyword evidence="8" id="KW-0862">Zinc</keyword>
<reference evidence="17" key="2">
    <citation type="submission" date="2016-10" db="EMBL/GenBank/DDBJ databases">
        <authorList>
            <person name="de Groot N.N."/>
        </authorList>
    </citation>
    <scope>NUCLEOTIDE SEQUENCE [LARGE SCALE GENOMIC DNA]</scope>
    <source>
        <strain evidence="17">DSM 17908</strain>
    </source>
</reference>
<dbReference type="InterPro" id="IPR006128">
    <property type="entry name" value="Lipoprotein_PsaA-like"/>
</dbReference>
<accession>A0A1I3R1X9</accession>
<keyword evidence="4 13" id="KW-0813">Transport</keyword>
<keyword evidence="6 15" id="KW-0732">Signal</keyword>
<evidence type="ECO:0000256" key="5">
    <source>
        <dbReference type="ARBA" id="ARBA00022723"/>
    </source>
</evidence>
<evidence type="ECO:0000313" key="17">
    <source>
        <dbReference type="EMBL" id="SFJ39709.1"/>
    </source>
</evidence>
<evidence type="ECO:0000256" key="2">
    <source>
        <dbReference type="ARBA" id="ARBA00011028"/>
    </source>
</evidence>
<comment type="function">
    <text evidence="12">Part of the ATP-binding cassette (ABC) transport system ZnuABC involved in zinc import. Binds zinc with high affinity and specificity and delivers it to the membrane permease for translocation into the cytoplasm.</text>
</comment>
<feature type="chain" id="PRO_5011435878" description="High-affinity zinc uptake system protein ZnuA" evidence="15">
    <location>
        <begin position="33"/>
        <end position="325"/>
    </location>
</feature>
<evidence type="ECO:0000256" key="12">
    <source>
        <dbReference type="ARBA" id="ARBA00045516"/>
    </source>
</evidence>
<dbReference type="InterPro" id="IPR006127">
    <property type="entry name" value="ZnuA-like"/>
</dbReference>
<evidence type="ECO:0000256" key="8">
    <source>
        <dbReference type="ARBA" id="ARBA00022833"/>
    </source>
</evidence>
<reference evidence="16 19" key="3">
    <citation type="journal article" date="2017" name="Nat. Microbiol.">
        <title>Natural product diversity associated with the nematode symbionts Photorhabdus and Xenorhabdus.</title>
        <authorList>
            <person name="Tobias N.J."/>
            <person name="Wolff H."/>
            <person name="Djahanschiri B."/>
            <person name="Grundmann F."/>
            <person name="Kronenwerth M."/>
            <person name="Shi Y.M."/>
            <person name="Simonyi S."/>
            <person name="Grun P."/>
            <person name="Shapiro-Ilan D."/>
            <person name="Pidot S.J."/>
            <person name="Stinear T.P."/>
            <person name="Ebersberger I."/>
            <person name="Bode H.B."/>
        </authorList>
    </citation>
    <scope>NUCLEOTIDE SEQUENCE [LARGE SCALE GENOMIC DNA]</scope>
    <source>
        <strain evidence="16 19">DSM 17908</strain>
    </source>
</reference>
<dbReference type="RefSeq" id="WP_092510587.1">
    <property type="nucleotide sequence ID" value="NZ_CAWNQB010000007.1"/>
</dbReference>
<comment type="subcellular location">
    <subcellularLocation>
        <location evidence="1">Periplasm</location>
    </subcellularLocation>
</comment>
<dbReference type="PANTHER" id="PTHR42953:SF3">
    <property type="entry name" value="HIGH-AFFINITY ZINC UPTAKE SYSTEM PROTEIN ZNUA"/>
    <property type="match status" value="1"/>
</dbReference>
<comment type="similarity">
    <text evidence="2 13">Belongs to the bacterial solute-binding protein 9 family.</text>
</comment>
<keyword evidence="9" id="KW-0864">Zinc transport</keyword>
<evidence type="ECO:0000256" key="10">
    <source>
        <dbReference type="ARBA" id="ARBA00023065"/>
    </source>
</evidence>
<dbReference type="Proteomes" id="UP000224607">
    <property type="component" value="Unassembled WGS sequence"/>
</dbReference>
<sequence length="325" mass="36675">MLHKQQKYAHKFFHKVALMTALMAGVSGYAQADVVTTIRPLGFIAAAIADGVTDTQVLLPDGASPHDYALRPLDVQKLNQADLVVWVGPDMETFLAKPIAKIDKNKQLALAELPTIKPLLLKNSEDDHDSSESHQHKHESHQHKHETDHEHHHHGEYNMHIWLSPKIAEKAAQAIYDKLVEQYPQQKQQLEVNLRKFNGQLIQTDKNIASILNPVRKQGYFVFHDAYGYFEKHYQLSPLGVFTVNPEIQPGAQKLHHIRTQLVERKAKCIFAEPQFRPAVIHAVAKGTDVKIGTLDPLGSGIVLSKDSYMKFITQLSKQYASCLD</sequence>
<dbReference type="PANTHER" id="PTHR42953">
    <property type="entry name" value="HIGH-AFFINITY ZINC UPTAKE SYSTEM PROTEIN ZNUA-RELATED"/>
    <property type="match status" value="1"/>
</dbReference>
<evidence type="ECO:0000256" key="13">
    <source>
        <dbReference type="RuleBase" id="RU003512"/>
    </source>
</evidence>
<dbReference type="GO" id="GO:0046872">
    <property type="term" value="F:metal ion binding"/>
    <property type="evidence" value="ECO:0007669"/>
    <property type="project" value="UniProtKB-KW"/>
</dbReference>
<evidence type="ECO:0000256" key="15">
    <source>
        <dbReference type="SAM" id="SignalP"/>
    </source>
</evidence>
<dbReference type="OrthoDB" id="7346865at2"/>
<keyword evidence="19" id="KW-1185">Reference proteome</keyword>
<name>A0A1I3R1X9_9GAMM</name>
<gene>
    <name evidence="17" type="ORF">SAMN05421680_10899</name>
    <name evidence="16" type="ORF">Xmau_03360</name>
</gene>
<dbReference type="GO" id="GO:0006829">
    <property type="term" value="P:zinc ion transport"/>
    <property type="evidence" value="ECO:0007669"/>
    <property type="project" value="UniProtKB-KW"/>
</dbReference>
<dbReference type="Proteomes" id="UP000198919">
    <property type="component" value="Unassembled WGS sequence"/>
</dbReference>
<dbReference type="Gene3D" id="3.40.50.1980">
    <property type="entry name" value="Nitrogenase molybdenum iron protein domain"/>
    <property type="match status" value="2"/>
</dbReference>
<dbReference type="PRINTS" id="PR00690">
    <property type="entry name" value="ADHESNFAMILY"/>
</dbReference>
<evidence type="ECO:0000313" key="18">
    <source>
        <dbReference type="Proteomes" id="UP000198919"/>
    </source>
</evidence>
<dbReference type="Pfam" id="PF01297">
    <property type="entry name" value="ZnuA"/>
    <property type="match status" value="1"/>
</dbReference>
<keyword evidence="7" id="KW-0574">Periplasm</keyword>
<dbReference type="NCBIfam" id="NF007091">
    <property type="entry name" value="PRK09545.1"/>
    <property type="match status" value="1"/>
</dbReference>
<dbReference type="GO" id="GO:0007155">
    <property type="term" value="P:cell adhesion"/>
    <property type="evidence" value="ECO:0007669"/>
    <property type="project" value="InterPro"/>
</dbReference>
<evidence type="ECO:0000256" key="1">
    <source>
        <dbReference type="ARBA" id="ARBA00004418"/>
    </source>
</evidence>
<organism evidence="17 18">
    <name type="scientific">Xenorhabdus mauleonii</name>
    <dbReference type="NCBI Taxonomy" id="351675"/>
    <lineage>
        <taxon>Bacteria</taxon>
        <taxon>Pseudomonadati</taxon>
        <taxon>Pseudomonadota</taxon>
        <taxon>Gammaproteobacteria</taxon>
        <taxon>Enterobacterales</taxon>
        <taxon>Morganellaceae</taxon>
        <taxon>Xenorhabdus</taxon>
    </lineage>
</organism>
<dbReference type="EMBL" id="FORG01000008">
    <property type="protein sequence ID" value="SFJ39709.1"/>
    <property type="molecule type" value="Genomic_DNA"/>
</dbReference>
<dbReference type="FunFam" id="3.40.50.1980:FF:000006">
    <property type="entry name" value="Zinc ABC transporter substrate-binding protein ZnuA"/>
    <property type="match status" value="1"/>
</dbReference>
<dbReference type="FunFam" id="3.40.50.1980:FF:000028">
    <property type="entry name" value="High-affinity zinc uptake system protein znuA"/>
    <property type="match status" value="1"/>
</dbReference>
<evidence type="ECO:0000256" key="6">
    <source>
        <dbReference type="ARBA" id="ARBA00022729"/>
    </source>
</evidence>
<feature type="compositionally biased region" description="Basic residues" evidence="14">
    <location>
        <begin position="135"/>
        <end position="144"/>
    </location>
</feature>
<proteinExistence type="inferred from homology"/>
<evidence type="ECO:0000256" key="11">
    <source>
        <dbReference type="ARBA" id="ARBA00023157"/>
    </source>
</evidence>
<feature type="region of interest" description="Disordered" evidence="14">
    <location>
        <begin position="123"/>
        <end position="154"/>
    </location>
</feature>
<evidence type="ECO:0000256" key="4">
    <source>
        <dbReference type="ARBA" id="ARBA00022448"/>
    </source>
</evidence>
<dbReference type="GO" id="GO:0042597">
    <property type="term" value="C:periplasmic space"/>
    <property type="evidence" value="ECO:0007669"/>
    <property type="project" value="UniProtKB-SubCell"/>
</dbReference>
<dbReference type="AlphaFoldDB" id="A0A1I3R1X9"/>
<evidence type="ECO:0000256" key="3">
    <source>
        <dbReference type="ARBA" id="ARBA00015915"/>
    </source>
</evidence>
<dbReference type="InterPro" id="IPR050492">
    <property type="entry name" value="Bact_metal-bind_prot9"/>
</dbReference>
<feature type="signal peptide" evidence="15">
    <location>
        <begin position="1"/>
        <end position="32"/>
    </location>
</feature>
<dbReference type="CDD" id="cd01019">
    <property type="entry name" value="ZnuA"/>
    <property type="match status" value="1"/>
</dbReference>
<evidence type="ECO:0000256" key="14">
    <source>
        <dbReference type="SAM" id="MobiDB-lite"/>
    </source>
</evidence>
<keyword evidence="10" id="KW-0406">Ion transport</keyword>
<evidence type="ECO:0000313" key="16">
    <source>
        <dbReference type="EMBL" id="PHM38652.1"/>
    </source>
</evidence>
<dbReference type="STRING" id="351675.SAMN05421680_10899"/>
<evidence type="ECO:0000256" key="9">
    <source>
        <dbReference type="ARBA" id="ARBA00022906"/>
    </source>
</evidence>
<dbReference type="EMBL" id="NITY01000015">
    <property type="protein sequence ID" value="PHM38652.1"/>
    <property type="molecule type" value="Genomic_DNA"/>
</dbReference>
<dbReference type="SUPFAM" id="SSF53807">
    <property type="entry name" value="Helical backbone' metal receptor"/>
    <property type="match status" value="1"/>
</dbReference>
<reference evidence="18" key="1">
    <citation type="submission" date="2016-10" db="EMBL/GenBank/DDBJ databases">
        <authorList>
            <person name="Varghese N."/>
            <person name="Submissions S."/>
        </authorList>
    </citation>
    <scope>NUCLEOTIDE SEQUENCE [LARGE SCALE GENOMIC DNA]</scope>
    <source>
        <strain evidence="18">DSM 17908</strain>
    </source>
</reference>
<feature type="compositionally biased region" description="Basic and acidic residues" evidence="14">
    <location>
        <begin position="145"/>
        <end position="154"/>
    </location>
</feature>
<dbReference type="InterPro" id="IPR035520">
    <property type="entry name" value="ZnuA"/>
</dbReference>
<evidence type="ECO:0000256" key="7">
    <source>
        <dbReference type="ARBA" id="ARBA00022764"/>
    </source>
</evidence>
<keyword evidence="5" id="KW-0479">Metal-binding</keyword>
<evidence type="ECO:0000313" key="19">
    <source>
        <dbReference type="Proteomes" id="UP000224607"/>
    </source>
</evidence>